<dbReference type="Gene3D" id="3.40.50.300">
    <property type="entry name" value="P-loop containing nucleotide triphosphate hydrolases"/>
    <property type="match status" value="2"/>
</dbReference>
<dbReference type="PROSITE" id="PS51194">
    <property type="entry name" value="HELICASE_CTER"/>
    <property type="match status" value="1"/>
</dbReference>
<dbReference type="AlphaFoldDB" id="A0A076LQS4"/>
<reference evidence="2 3" key="1">
    <citation type="journal article" date="2012" name="PLoS ONE">
        <title>Edwardsiella comparative phylogenomics reveal the new intra/inter-species taxonomic relationships, virulence evolution and niche adaptation mechanisms.</title>
        <authorList>
            <person name="Yang M."/>
            <person name="Lv Y."/>
            <person name="Xiao J."/>
            <person name="Wu H."/>
            <person name="Zheng H."/>
            <person name="Liu Q."/>
            <person name="Zhang Y."/>
            <person name="Wang Q."/>
        </authorList>
    </citation>
    <scope>NUCLEOTIDE SEQUENCE [LARGE SCALE GENOMIC DNA]</scope>
    <source>
        <strain evidence="3">080813</strain>
    </source>
</reference>
<keyword evidence="2" id="KW-0547">Nucleotide-binding</keyword>
<dbReference type="InterPro" id="IPR001650">
    <property type="entry name" value="Helicase_C-like"/>
</dbReference>
<dbReference type="Proteomes" id="UP000028681">
    <property type="component" value="Chromosome"/>
</dbReference>
<evidence type="ECO:0000313" key="2">
    <source>
        <dbReference type="EMBL" id="AIJ09007.1"/>
    </source>
</evidence>
<organism evidence="2 3">
    <name type="scientific">Edwardsiella anguillarum ET080813</name>
    <dbReference type="NCBI Taxonomy" id="667120"/>
    <lineage>
        <taxon>Bacteria</taxon>
        <taxon>Pseudomonadati</taxon>
        <taxon>Pseudomonadota</taxon>
        <taxon>Gammaproteobacteria</taxon>
        <taxon>Enterobacterales</taxon>
        <taxon>Hafniaceae</taxon>
        <taxon>Edwardsiella</taxon>
    </lineage>
</organism>
<name>A0A076LQS4_9GAMM</name>
<dbReference type="SUPFAM" id="SSF52540">
    <property type="entry name" value="P-loop containing nucleoside triphosphate hydrolases"/>
    <property type="match status" value="1"/>
</dbReference>
<dbReference type="PANTHER" id="PTHR47957">
    <property type="entry name" value="ATP-DEPENDENT HELICASE HRQ1"/>
    <property type="match status" value="1"/>
</dbReference>
<dbReference type="Pfam" id="PF00271">
    <property type="entry name" value="Helicase_C"/>
    <property type="match status" value="1"/>
</dbReference>
<dbReference type="GO" id="GO:0006289">
    <property type="term" value="P:nucleotide-excision repair"/>
    <property type="evidence" value="ECO:0007669"/>
    <property type="project" value="TreeGrafter"/>
</dbReference>
<keyword evidence="2" id="KW-0067">ATP-binding</keyword>
<proteinExistence type="predicted"/>
<feature type="domain" description="Helicase C-terminal" evidence="1">
    <location>
        <begin position="723"/>
        <end position="897"/>
    </location>
</feature>
<dbReference type="RefSeq" id="WP_034163269.1">
    <property type="nucleotide sequence ID" value="NZ_CP006664.1"/>
</dbReference>
<dbReference type="EMBL" id="CP006664">
    <property type="protein sequence ID" value="AIJ09007.1"/>
    <property type="molecule type" value="Genomic_DNA"/>
</dbReference>
<dbReference type="KEGG" id="ete:ETEE_2570"/>
<gene>
    <name evidence="2" type="ORF">ETEE_2570</name>
</gene>
<dbReference type="GO" id="GO:0043138">
    <property type="term" value="F:3'-5' DNA helicase activity"/>
    <property type="evidence" value="ECO:0007669"/>
    <property type="project" value="TreeGrafter"/>
</dbReference>
<evidence type="ECO:0000313" key="3">
    <source>
        <dbReference type="Proteomes" id="UP000028681"/>
    </source>
</evidence>
<sequence>MKNIHQQAREKFLSEVKRQMIGPFNESECITVAPWDLYHTGMIWPAGSKIQFEECEEEKQEGEDDVEGFMDLVNASSQSAIGFTFFVSDSTFSLLLALEYAIYTESINNKEISWCRIPFSHELTINVDALSNGSHSIILNDDNVVVRARAKKVKDRIALTVTLINQKPITPCYGEGVLYQAEMSIVAEELLPAPVLDHIVNNDPEFWQHELLYRNSANFATGHGCAVHWAGEHPKRITSCWLPVHEVLKASPEIEDLSNTPLLNMKFIIESDDSMLLEHLALIPEKYRAWIREQTIRVESIVNAFSGERREKIHAVALQNLHECQKQSDRMVEGISCLYNSAALMRAFRLANQTIRKSIELSTLRKQGVMNFEPRWRPFQLAFLLLSLPSSIDRNHPDREVMELIWFPTGGGKTEAYLGLTAVLMFHRYLTAKSPQEAAGTVVMTRYTLRLLTIQQFERAALMICAANIIRGEQADLRSFKPFDIGLFVGGGATPNTLEIAGKLLQEQTDAPETTLPVQSCPVCGATLSTSHQTIRDGALLTWCSDVSCIHGSPDMPLPLIFVDEQLYASPPTFLIGTVDKFANMPFTPDMARLFGRGTTTAPLQLIIQDELHLISDALGTVTALFETAIDEIASVDGKRVKIIGSTATIRRAEVQVRKLFNREVMQFPTPCLDADNSFFYQSDKQNPGRLYVGLHAQGRSPKHTLARLTGNCLQAAQYVEKNARDYFYTLVMYFNSLRELGGSLLLLQDDIPRYLEVIKKDENIDRRIITRFTELTSKLSSAEIPQILDDLNECWPASATSQKEPIDAVLATNMISVGVDVSRLGVMIVNGQPKNTSEYIQASSRVGRDTGKAGIVFTLYNWTRPRDRSHYEKFQVFHSAFYRHVESSSVTPFASRARDRALHSILIAMVRLTIPEFADNKSAIRIHEPALRQRVRALIGVICARVKTTEAEEADDTRQNLEDILYDWMEKARMTSKLSWVGHQTDSNALLKNKVNGEDPWEMQRSVRDVEAQVKVSMMVQE</sequence>
<dbReference type="InterPro" id="IPR027417">
    <property type="entry name" value="P-loop_NTPase"/>
</dbReference>
<dbReference type="PANTHER" id="PTHR47957:SF3">
    <property type="entry name" value="ATP-DEPENDENT HELICASE HRQ1"/>
    <property type="match status" value="1"/>
</dbReference>
<keyword evidence="2" id="KW-0378">Hydrolase</keyword>
<evidence type="ECO:0000259" key="1">
    <source>
        <dbReference type="PROSITE" id="PS51194"/>
    </source>
</evidence>
<dbReference type="GeneID" id="33940143"/>
<dbReference type="HOGENOM" id="CLU_004880_0_0_6"/>
<protein>
    <submittedName>
        <fullName evidence="2">Superfamily II DNA and RNA helicase</fullName>
    </submittedName>
</protein>
<dbReference type="SMART" id="SM00490">
    <property type="entry name" value="HELICc"/>
    <property type="match status" value="1"/>
</dbReference>
<dbReference type="CDD" id="cd18785">
    <property type="entry name" value="SF2_C"/>
    <property type="match status" value="1"/>
</dbReference>
<accession>A0A076LQS4</accession>
<keyword evidence="2" id="KW-0347">Helicase</keyword>
<dbReference type="GO" id="GO:0036297">
    <property type="term" value="P:interstrand cross-link repair"/>
    <property type="evidence" value="ECO:0007669"/>
    <property type="project" value="TreeGrafter"/>
</dbReference>